<gene>
    <name evidence="3" type="ORF">SAMN04488524_1309</name>
</gene>
<comment type="subcellular location">
    <subcellularLocation>
        <location evidence="1">Cell outer membrane</location>
        <topology evidence="1">Multi-pass membrane protein</topology>
    </subcellularLocation>
</comment>
<evidence type="ECO:0000256" key="1">
    <source>
        <dbReference type="PROSITE-ProRule" id="PRU01360"/>
    </source>
</evidence>
<dbReference type="Pfam" id="PF07715">
    <property type="entry name" value="Plug"/>
    <property type="match status" value="1"/>
</dbReference>
<dbReference type="InterPro" id="IPR012910">
    <property type="entry name" value="Plug_dom"/>
</dbReference>
<dbReference type="GO" id="GO:0009279">
    <property type="term" value="C:cell outer membrane"/>
    <property type="evidence" value="ECO:0007669"/>
    <property type="project" value="UniProtKB-SubCell"/>
</dbReference>
<dbReference type="NCBIfam" id="TIGR04056">
    <property type="entry name" value="OMP_RagA_SusC"/>
    <property type="match status" value="1"/>
</dbReference>
<keyword evidence="1" id="KW-0813">Transport</keyword>
<dbReference type="OrthoDB" id="721000at2"/>
<evidence type="ECO:0000313" key="4">
    <source>
        <dbReference type="Proteomes" id="UP000192756"/>
    </source>
</evidence>
<keyword evidence="1" id="KW-0812">Transmembrane</keyword>
<dbReference type="Gene3D" id="2.60.40.1120">
    <property type="entry name" value="Carboxypeptidase-like, regulatory domain"/>
    <property type="match status" value="1"/>
</dbReference>
<dbReference type="AlphaFoldDB" id="A0A1W2AD85"/>
<sequence>MNFYDLFRSEHFVFRANKTLRIMKLIVIIMCTLLMEVSASGRAQEITFSQKGTSVTTVFKEITRQTGYQVVCDGELIKAARVVDVDFKQASLQEVLDQFFPKKAIKWAMEDKTLVIRKGLGNPVTVAVGPHKPKIVPKEVRLVAKEIRGTVKDTVGALPGVSVSVKGKTQIGTTTDLNGKYILDGVDEDAVVVFSMVGYASQEIPVRGKTVINVTMKPSDNQLEETVIVAFGKQKKESVIGSITTINPGELKVPSSNLTTALAGRLAGIIAYQRSGEPGADNAEFFIRGATTFGYKKDPLILIDGMEYSTQDLAQLTLDDIESFSILKDASANALYGARGANGIILITTKQGKEGKPKINVRYENSISSATKNVELADPITYMQLHNEAYVTRQPNVPTPYSRSKIDNTVAGTNPIVFPAVNWQDQLLKNSTMNQRVNFNLGGGGQVATYYVAGALNQDNGILKVDNRNNFNSNIDLKKYNIRSNVGLNISKSTHVDIRLNGNFEDYNGPLDGGQGIYRKIMRTSPVQFLPYYPVVPGTGGTTKHIMFGNLEQGQYLNPYADMVKGYKESARSLMLAQIELKQDLSFITPGLAINAMGNINRESFFDLRRQYIPFWYSAGSYDKLTDTYRLTPLNPDFGTDYLNFVPGDKKVSSVIHLQSAFTYNNTIKQKHALGGTLVLLLDSKLDGNSRDLQESLASRNLGISGRATYSYDNRYFAEFNFGYNGSERFYKTERFGFFPSAGLAWQISNEKFFKPYTDVITKLKLRGNYGLVGNDAIGGKDERFFYLSEVNMNNGAMGATFGSAGGYSRPGISVGRYENQDITWETAANSTFGLELGLWNKLDIIAEYFTEHRYNILMERSSIPKTMGLQGDTPKANVGEANSKSYELQLDYNSTIGKHLILGVRGNFTYAKNRFKAYEEPEYPYPWSYRVGHSTAQSWGYIAERLFVDDEEVRSSPVQNFGNNPTMGGDIKYRDINGDGVINVNDQVPIGFPTRPEIVYGFGFSASYKGLDFNAFMQGSARSSFWIDPEATAPFVEYRENANDLPGYRLQNQLLAAYANNYWSEQNRNLYALWPRLSAYPVQNGTGTSLQSNNTQRSTWFMRNGSFLRIKQIEVGYSLPKKLIQRVKVDRLRVYATGSNLFAFSKFKLWDVEMGGEGLGYPVQKILNIGVQVGF</sequence>
<dbReference type="FunFam" id="2.170.130.10:FF:000003">
    <property type="entry name" value="SusC/RagA family TonB-linked outer membrane protein"/>
    <property type="match status" value="1"/>
</dbReference>
<dbReference type="SUPFAM" id="SSF49464">
    <property type="entry name" value="Carboxypeptidase regulatory domain-like"/>
    <property type="match status" value="1"/>
</dbReference>
<reference evidence="4" key="1">
    <citation type="submission" date="2017-04" db="EMBL/GenBank/DDBJ databases">
        <authorList>
            <person name="Varghese N."/>
            <person name="Submissions S."/>
        </authorList>
    </citation>
    <scope>NUCLEOTIDE SEQUENCE [LARGE SCALE GENOMIC DNA]</scope>
    <source>
        <strain evidence="4">DSM 12126</strain>
    </source>
</reference>
<dbReference type="Pfam" id="PF13715">
    <property type="entry name" value="CarbopepD_reg_2"/>
    <property type="match status" value="1"/>
</dbReference>
<keyword evidence="1" id="KW-1134">Transmembrane beta strand</keyword>
<dbReference type="InterPro" id="IPR023996">
    <property type="entry name" value="TonB-dep_OMP_SusC/RagA"/>
</dbReference>
<comment type="similarity">
    <text evidence="1">Belongs to the TonB-dependent receptor family.</text>
</comment>
<dbReference type="InterPro" id="IPR039426">
    <property type="entry name" value="TonB-dep_rcpt-like"/>
</dbReference>
<dbReference type="STRING" id="151894.SAMN04488524_1309"/>
<keyword evidence="4" id="KW-1185">Reference proteome</keyword>
<dbReference type="Proteomes" id="UP000192756">
    <property type="component" value="Unassembled WGS sequence"/>
</dbReference>
<keyword evidence="1" id="KW-0998">Cell outer membrane</keyword>
<dbReference type="NCBIfam" id="TIGR04057">
    <property type="entry name" value="SusC_RagA_signa"/>
    <property type="match status" value="1"/>
</dbReference>
<protein>
    <submittedName>
        <fullName evidence="3">TonB-linked outer membrane protein, SusC/RagA family</fullName>
    </submittedName>
</protein>
<dbReference type="InterPro" id="IPR023997">
    <property type="entry name" value="TonB-dep_OMP_SusC/RagA_CS"/>
</dbReference>
<dbReference type="InterPro" id="IPR008969">
    <property type="entry name" value="CarboxyPept-like_regulatory"/>
</dbReference>
<dbReference type="EMBL" id="FWXT01000001">
    <property type="protein sequence ID" value="SMC58452.1"/>
    <property type="molecule type" value="Genomic_DNA"/>
</dbReference>
<feature type="domain" description="TonB-dependent receptor plug" evidence="2">
    <location>
        <begin position="236"/>
        <end position="344"/>
    </location>
</feature>
<dbReference type="Gene3D" id="2.170.130.10">
    <property type="entry name" value="TonB-dependent receptor, plug domain"/>
    <property type="match status" value="1"/>
</dbReference>
<proteinExistence type="inferred from homology"/>
<dbReference type="InterPro" id="IPR037066">
    <property type="entry name" value="Plug_dom_sf"/>
</dbReference>
<accession>A0A1W2AD85</accession>
<name>A0A1W2AD85_9SPHI</name>
<dbReference type="SUPFAM" id="SSF56935">
    <property type="entry name" value="Porins"/>
    <property type="match status" value="1"/>
</dbReference>
<organism evidence="3 4">
    <name type="scientific">Pedobacter africanus</name>
    <dbReference type="NCBI Taxonomy" id="151894"/>
    <lineage>
        <taxon>Bacteria</taxon>
        <taxon>Pseudomonadati</taxon>
        <taxon>Bacteroidota</taxon>
        <taxon>Sphingobacteriia</taxon>
        <taxon>Sphingobacteriales</taxon>
        <taxon>Sphingobacteriaceae</taxon>
        <taxon>Pedobacter</taxon>
    </lineage>
</organism>
<evidence type="ECO:0000259" key="2">
    <source>
        <dbReference type="Pfam" id="PF07715"/>
    </source>
</evidence>
<evidence type="ECO:0000313" key="3">
    <source>
        <dbReference type="EMBL" id="SMC58452.1"/>
    </source>
</evidence>
<keyword evidence="1" id="KW-0472">Membrane</keyword>
<dbReference type="PROSITE" id="PS52016">
    <property type="entry name" value="TONB_DEPENDENT_REC_3"/>
    <property type="match status" value="1"/>
</dbReference>